<reference evidence="1 2" key="1">
    <citation type="submission" date="2010-08" db="EMBL/GenBank/DDBJ databases">
        <title>Complete sequence of Gallionella capsiferriformans ES-2.</title>
        <authorList>
            <consortium name="US DOE Joint Genome Institute"/>
            <person name="Lucas S."/>
            <person name="Copeland A."/>
            <person name="Lapidus A."/>
            <person name="Cheng J.-F."/>
            <person name="Bruce D."/>
            <person name="Goodwin L."/>
            <person name="Pitluck S."/>
            <person name="Chertkov O."/>
            <person name="Davenport K.W."/>
            <person name="Detter J.C."/>
            <person name="Han C."/>
            <person name="Tapia R."/>
            <person name="Land M."/>
            <person name="Hauser L."/>
            <person name="Chang Y.-J."/>
            <person name="Jeffries C."/>
            <person name="Kyrpides N."/>
            <person name="Ivanova N."/>
            <person name="Mikhailova N."/>
            <person name="Shelobolina E.S."/>
            <person name="Picardal F."/>
            <person name="Roden E."/>
            <person name="Emerson D."/>
            <person name="Woyke T."/>
        </authorList>
    </citation>
    <scope>NUCLEOTIDE SEQUENCE [LARGE SCALE GENOMIC DNA]</scope>
    <source>
        <strain evidence="1 2">ES-2</strain>
    </source>
</reference>
<proteinExistence type="predicted"/>
<gene>
    <name evidence="1" type="ordered locus">Galf_1679</name>
</gene>
<evidence type="ECO:0000313" key="2">
    <source>
        <dbReference type="Proteomes" id="UP000001235"/>
    </source>
</evidence>
<evidence type="ECO:0000313" key="1">
    <source>
        <dbReference type="EMBL" id="ADL55691.1"/>
    </source>
</evidence>
<accession>D9SGP4</accession>
<dbReference type="RefSeq" id="WP_013293629.1">
    <property type="nucleotide sequence ID" value="NC_014394.1"/>
</dbReference>
<dbReference type="HOGENOM" id="CLU_2897718_0_0_4"/>
<sequence length="62" mass="6799">MMYESQLLYLLLALSAGHTAPTLPLHNKAVQLPAQPKKLHCREKINAAASRACQPANLSHTH</sequence>
<protein>
    <submittedName>
        <fullName evidence="1">Uncharacterized protein</fullName>
    </submittedName>
</protein>
<dbReference type="Proteomes" id="UP000001235">
    <property type="component" value="Chromosome"/>
</dbReference>
<dbReference type="STRING" id="395494.Galf_1679"/>
<keyword evidence="2" id="KW-1185">Reference proteome</keyword>
<organism evidence="1 2">
    <name type="scientific">Gallionella capsiferriformans (strain ES-2)</name>
    <name type="common">Gallionella ferruginea capsiferriformans (strain ES-2)</name>
    <dbReference type="NCBI Taxonomy" id="395494"/>
    <lineage>
        <taxon>Bacteria</taxon>
        <taxon>Pseudomonadati</taxon>
        <taxon>Pseudomonadota</taxon>
        <taxon>Betaproteobacteria</taxon>
        <taxon>Nitrosomonadales</taxon>
        <taxon>Gallionellaceae</taxon>
        <taxon>Gallionella</taxon>
    </lineage>
</organism>
<dbReference type="AlphaFoldDB" id="D9SGP4"/>
<name>D9SGP4_GALCS</name>
<dbReference type="KEGG" id="gca:Galf_1679"/>
<dbReference type="EMBL" id="CP002159">
    <property type="protein sequence ID" value="ADL55691.1"/>
    <property type="molecule type" value="Genomic_DNA"/>
</dbReference>